<feature type="region of interest" description="Disordered" evidence="1">
    <location>
        <begin position="86"/>
        <end position="153"/>
    </location>
</feature>
<dbReference type="EMBL" id="MU839844">
    <property type="protein sequence ID" value="KAK1750960.1"/>
    <property type="molecule type" value="Genomic_DNA"/>
</dbReference>
<evidence type="ECO:0000256" key="1">
    <source>
        <dbReference type="SAM" id="MobiDB-lite"/>
    </source>
</evidence>
<keyword evidence="3" id="KW-1185">Reference proteome</keyword>
<sequence>MVVGVHRHQDDQVHLTTELNPRCRQETAQSSVQATYHSLHAIKTRNYTARHPNPAKPSQVTLHHPLPRLEPQDRQIQDIYLVHPSGHPVAKHRHGPNPRQAKSPLSAKPAHSRPVGIPPHPYLPINSSQTDRQTDRRHRLPPPKLQTAPDHQTQLQIQDTHLPARIGDRTRGGQFKLFLISNPLNDSSADYLVRGHRDDASRRRRLVVNLLGRRCTIPRHFLLSNGSSSTDFDGHVLSKIYPTHSLSP</sequence>
<accession>A0AAJ0F797</accession>
<gene>
    <name evidence="2" type="ORF">QBC47DRAFT_392988</name>
</gene>
<comment type="caution">
    <text evidence="2">The sequence shown here is derived from an EMBL/GenBank/DDBJ whole genome shotgun (WGS) entry which is preliminary data.</text>
</comment>
<organism evidence="2 3">
    <name type="scientific">Echria macrotheca</name>
    <dbReference type="NCBI Taxonomy" id="438768"/>
    <lineage>
        <taxon>Eukaryota</taxon>
        <taxon>Fungi</taxon>
        <taxon>Dikarya</taxon>
        <taxon>Ascomycota</taxon>
        <taxon>Pezizomycotina</taxon>
        <taxon>Sordariomycetes</taxon>
        <taxon>Sordariomycetidae</taxon>
        <taxon>Sordariales</taxon>
        <taxon>Schizotheciaceae</taxon>
        <taxon>Echria</taxon>
    </lineage>
</organism>
<protein>
    <submittedName>
        <fullName evidence="2">Uncharacterized protein</fullName>
    </submittedName>
</protein>
<reference evidence="2" key="1">
    <citation type="submission" date="2023-06" db="EMBL/GenBank/DDBJ databases">
        <title>Genome-scale phylogeny and comparative genomics of the fungal order Sordariales.</title>
        <authorList>
            <consortium name="Lawrence Berkeley National Laboratory"/>
            <person name="Hensen N."/>
            <person name="Bonometti L."/>
            <person name="Westerberg I."/>
            <person name="Brannstrom I.O."/>
            <person name="Guillou S."/>
            <person name="Cros-Aarteil S."/>
            <person name="Calhoun S."/>
            <person name="Haridas S."/>
            <person name="Kuo A."/>
            <person name="Mondo S."/>
            <person name="Pangilinan J."/>
            <person name="Riley R."/>
            <person name="Labutti K."/>
            <person name="Andreopoulos B."/>
            <person name="Lipzen A."/>
            <person name="Chen C."/>
            <person name="Yanf M."/>
            <person name="Daum C."/>
            <person name="Ng V."/>
            <person name="Clum A."/>
            <person name="Steindorff A."/>
            <person name="Ohm R."/>
            <person name="Martin F."/>
            <person name="Silar P."/>
            <person name="Natvig D."/>
            <person name="Lalanne C."/>
            <person name="Gautier V."/>
            <person name="Ament-Velasquez S.L."/>
            <person name="Kruys A."/>
            <person name="Hutchinson M.I."/>
            <person name="Powell A.J."/>
            <person name="Barry K."/>
            <person name="Miller A.N."/>
            <person name="Grigoriev I.V."/>
            <person name="Debuchy R."/>
            <person name="Gladieux P."/>
            <person name="Thoren M.H."/>
            <person name="Johannesson H."/>
        </authorList>
    </citation>
    <scope>NUCLEOTIDE SEQUENCE</scope>
    <source>
        <strain evidence="2">PSN4</strain>
    </source>
</reference>
<dbReference type="AlphaFoldDB" id="A0AAJ0F797"/>
<evidence type="ECO:0000313" key="2">
    <source>
        <dbReference type="EMBL" id="KAK1750960.1"/>
    </source>
</evidence>
<name>A0AAJ0F797_9PEZI</name>
<evidence type="ECO:0000313" key="3">
    <source>
        <dbReference type="Proteomes" id="UP001239445"/>
    </source>
</evidence>
<dbReference type="Proteomes" id="UP001239445">
    <property type="component" value="Unassembled WGS sequence"/>
</dbReference>
<proteinExistence type="predicted"/>